<protein>
    <submittedName>
        <fullName evidence="3">Alpha/beta hydrolase</fullName>
    </submittedName>
</protein>
<dbReference type="Gene3D" id="3.40.50.1820">
    <property type="entry name" value="alpha/beta hydrolase"/>
    <property type="match status" value="1"/>
</dbReference>
<feature type="transmembrane region" description="Helical" evidence="1">
    <location>
        <begin position="601"/>
        <end position="619"/>
    </location>
</feature>
<dbReference type="GO" id="GO:0016787">
    <property type="term" value="F:hydrolase activity"/>
    <property type="evidence" value="ECO:0007669"/>
    <property type="project" value="UniProtKB-KW"/>
</dbReference>
<organism evidence="3 4">
    <name type="scientific">Streptomyces apricus</name>
    <dbReference type="NCBI Taxonomy" id="1828112"/>
    <lineage>
        <taxon>Bacteria</taxon>
        <taxon>Bacillati</taxon>
        <taxon>Actinomycetota</taxon>
        <taxon>Actinomycetes</taxon>
        <taxon>Kitasatosporales</taxon>
        <taxon>Streptomycetaceae</taxon>
        <taxon>Streptomyces</taxon>
    </lineage>
</organism>
<dbReference type="OrthoDB" id="9796770at2"/>
<dbReference type="InterPro" id="IPR000073">
    <property type="entry name" value="AB_hydrolase_1"/>
</dbReference>
<feature type="transmembrane region" description="Helical" evidence="1">
    <location>
        <begin position="625"/>
        <end position="645"/>
    </location>
</feature>
<name>A0A5B0A4Q0_9ACTN</name>
<proteinExistence type="predicted"/>
<feature type="transmembrane region" description="Helical" evidence="1">
    <location>
        <begin position="541"/>
        <end position="560"/>
    </location>
</feature>
<dbReference type="EMBL" id="VDFC01000068">
    <property type="protein sequence ID" value="KAA0923665.1"/>
    <property type="molecule type" value="Genomic_DNA"/>
</dbReference>
<dbReference type="SUPFAM" id="SSF53474">
    <property type="entry name" value="alpha/beta-Hydrolases"/>
    <property type="match status" value="1"/>
</dbReference>
<keyword evidence="1" id="KW-1133">Transmembrane helix</keyword>
<accession>A0A5B0A4Q0</accession>
<evidence type="ECO:0000313" key="4">
    <source>
        <dbReference type="Proteomes" id="UP000324965"/>
    </source>
</evidence>
<evidence type="ECO:0000259" key="2">
    <source>
        <dbReference type="Pfam" id="PF00561"/>
    </source>
</evidence>
<sequence length="667" mass="71022">MRSSPHRRRSLVVTGIAAALLVLTAVIVWPDSTIRVPRGAAPDSLTMKSCSYDTEDGSVAADCGTLVVAENRRDPGSRLIALPVVRIRAASKPAGEPVFRFGGGPGQSNMDFPQASRLTENHDVVLVGYRGVDGSSRLDCHEVTDALQSSADMTGAQNQPHTRRAFERCADRLQRTGADLTGYSAVQRVEDMESARKALGYRRIDLLSSSAGTRTAMIYAWRHPDALRRSAMISVNPPGHLFWDPRITDTQFEQYADLCRADRACDAKTSDLAATIRSRVADMPSRWGPFSIKKTNVSILSQYSMHMNGEGSAPGNAPTVIDAYLDGGPGAMWAMSVLADVTLPSSTVWGELASFAMIDAPALKTYYGRGGDHGSILGNSSTDFLWGGPEGFPTVWPDSPDNAEYRTVRPSSVETLLIGGELDFSTPPVNATKELLPSLSRGSEVVLPGIGHTADFWQQQPEAGTHLLTTFYDSGRVDSSRFERRPVDFTAVPVSMSLIAGLLLAGVTGLPLLGLLALVLLARRRRRRGAPGRAAGRWIRLLGTLPLGLAGWLLGLLFAWTLAPQWFITSLPVVVPGTGLLVGLGVYLARPDEDPDGSNRTTTPILVLLGAWLGALLGAMAGSGLLIPATAVLGAVVGANALLAIRTLRRRSPLAATTATAATAATG</sequence>
<keyword evidence="1" id="KW-0812">Transmembrane</keyword>
<dbReference type="Pfam" id="PF00561">
    <property type="entry name" value="Abhydrolase_1"/>
    <property type="match status" value="1"/>
</dbReference>
<dbReference type="RefSeq" id="WP_149515142.1">
    <property type="nucleotide sequence ID" value="NZ_VDFC01000068.1"/>
</dbReference>
<keyword evidence="1" id="KW-0472">Membrane</keyword>
<feature type="transmembrane region" description="Helical" evidence="1">
    <location>
        <begin position="566"/>
        <end position="589"/>
    </location>
</feature>
<dbReference type="InterPro" id="IPR029058">
    <property type="entry name" value="AB_hydrolase_fold"/>
</dbReference>
<keyword evidence="3" id="KW-0378">Hydrolase</keyword>
<keyword evidence="4" id="KW-1185">Reference proteome</keyword>
<gene>
    <name evidence="3" type="ORF">FGF04_33410</name>
</gene>
<dbReference type="Proteomes" id="UP000324965">
    <property type="component" value="Unassembled WGS sequence"/>
</dbReference>
<feature type="domain" description="AB hydrolase-1" evidence="2">
    <location>
        <begin position="101"/>
        <end position="241"/>
    </location>
</feature>
<feature type="transmembrane region" description="Helical" evidence="1">
    <location>
        <begin position="498"/>
        <end position="521"/>
    </location>
</feature>
<evidence type="ECO:0000313" key="3">
    <source>
        <dbReference type="EMBL" id="KAA0923665.1"/>
    </source>
</evidence>
<dbReference type="AlphaFoldDB" id="A0A5B0A4Q0"/>
<reference evidence="3 4" key="1">
    <citation type="submission" date="2019-05" db="EMBL/GenBank/DDBJ databases">
        <authorList>
            <person name="Hariharan J."/>
            <person name="Choudoir M.J."/>
            <person name="Diebold P."/>
            <person name="Panke-Buisse K."/>
            <person name="Buckley D.H."/>
        </authorList>
    </citation>
    <scope>NUCLEOTIDE SEQUENCE [LARGE SCALE GENOMIC DNA]</scope>
    <source>
        <strain evidence="3 4">SUN51</strain>
    </source>
</reference>
<evidence type="ECO:0000256" key="1">
    <source>
        <dbReference type="SAM" id="Phobius"/>
    </source>
</evidence>
<comment type="caution">
    <text evidence="3">The sequence shown here is derived from an EMBL/GenBank/DDBJ whole genome shotgun (WGS) entry which is preliminary data.</text>
</comment>